<name>A0A6J4KAP4_9BACT</name>
<sequence length="154" mass="16511">MSASAAVGRVSRRTPGWAALGALAFYLVAVLLPAHVMGRLVEGRFDYTGDLEPHVPQVYEVLLRLGCLAASVCAAWGTAPFPVRWRRARRAGARRIWSAAYMLWLLSSLVLWMGSAEPFSARAMCLCAAPAAVVLLAFATLHASCHTFGRGAAP</sequence>
<reference evidence="2" key="1">
    <citation type="submission" date="2020-02" db="EMBL/GenBank/DDBJ databases">
        <authorList>
            <person name="Meier V. D."/>
        </authorList>
    </citation>
    <scope>NUCLEOTIDE SEQUENCE</scope>
    <source>
        <strain evidence="2">AVDCRST_MAG63</strain>
    </source>
</reference>
<feature type="transmembrane region" description="Helical" evidence="1">
    <location>
        <begin position="17"/>
        <end position="41"/>
    </location>
</feature>
<evidence type="ECO:0000313" key="2">
    <source>
        <dbReference type="EMBL" id="CAA9299510.1"/>
    </source>
</evidence>
<feature type="transmembrane region" description="Helical" evidence="1">
    <location>
        <begin position="95"/>
        <end position="113"/>
    </location>
</feature>
<keyword evidence="1" id="KW-1133">Transmembrane helix</keyword>
<keyword evidence="1" id="KW-0472">Membrane</keyword>
<organism evidence="2">
    <name type="scientific">uncultured Armatimonadetes bacterium</name>
    <dbReference type="NCBI Taxonomy" id="157466"/>
    <lineage>
        <taxon>Bacteria</taxon>
        <taxon>Bacillati</taxon>
        <taxon>Armatimonadota</taxon>
        <taxon>environmental samples</taxon>
    </lineage>
</organism>
<keyword evidence="1" id="KW-0812">Transmembrane</keyword>
<proteinExistence type="predicted"/>
<evidence type="ECO:0000256" key="1">
    <source>
        <dbReference type="SAM" id="Phobius"/>
    </source>
</evidence>
<feature type="transmembrane region" description="Helical" evidence="1">
    <location>
        <begin position="61"/>
        <end position="83"/>
    </location>
</feature>
<protein>
    <submittedName>
        <fullName evidence="2">Uncharacterized protein</fullName>
    </submittedName>
</protein>
<accession>A0A6J4KAP4</accession>
<feature type="transmembrane region" description="Helical" evidence="1">
    <location>
        <begin position="119"/>
        <end position="141"/>
    </location>
</feature>
<dbReference type="AlphaFoldDB" id="A0A6J4KAP4"/>
<dbReference type="EMBL" id="CADCTO010000709">
    <property type="protein sequence ID" value="CAA9299510.1"/>
    <property type="molecule type" value="Genomic_DNA"/>
</dbReference>
<gene>
    <name evidence="2" type="ORF">AVDCRST_MAG63-5075</name>
</gene>